<keyword evidence="15" id="KW-1185">Reference proteome</keyword>
<evidence type="ECO:0000256" key="10">
    <source>
        <dbReference type="ARBA" id="ARBA00022989"/>
    </source>
</evidence>
<evidence type="ECO:0000256" key="5">
    <source>
        <dbReference type="ARBA" id="ARBA00022670"/>
    </source>
</evidence>
<keyword evidence="11" id="KW-0482">Metalloprotease</keyword>
<keyword evidence="9" id="KW-0862">Zinc</keyword>
<evidence type="ECO:0000256" key="2">
    <source>
        <dbReference type="ARBA" id="ARBA00004651"/>
    </source>
</evidence>
<dbReference type="PANTHER" id="PTHR35864">
    <property type="entry name" value="ZINC METALLOPROTEASE MJ0611-RELATED"/>
    <property type="match status" value="1"/>
</dbReference>
<dbReference type="InterPro" id="IPR044537">
    <property type="entry name" value="Rip2-like"/>
</dbReference>
<dbReference type="PANTHER" id="PTHR35864:SF1">
    <property type="entry name" value="ZINC METALLOPROTEASE YWHC-RELATED"/>
    <property type="match status" value="1"/>
</dbReference>
<evidence type="ECO:0000256" key="4">
    <source>
        <dbReference type="ARBA" id="ARBA00022475"/>
    </source>
</evidence>
<feature type="non-terminal residue" evidence="14">
    <location>
        <position position="157"/>
    </location>
</feature>
<sequence>MTELSLLQKILVWAPPVLFAITVHEAAHGYAARALGDDTAARLGRLSLNPLRHIDPVGTVLVPGVLLMLGGFLFGWAKPVPVDMRRLHRPRQDMALVAAAGPAANAVMALGWGLLLKWQAGGSGETALLLSYMAVAGIIINLVLMVLNLLPMPPLDG</sequence>
<evidence type="ECO:0000256" key="1">
    <source>
        <dbReference type="ARBA" id="ARBA00001947"/>
    </source>
</evidence>
<dbReference type="GO" id="GO:0006508">
    <property type="term" value="P:proteolysis"/>
    <property type="evidence" value="ECO:0007669"/>
    <property type="project" value="UniProtKB-KW"/>
</dbReference>
<dbReference type="GO" id="GO:0005886">
    <property type="term" value="C:plasma membrane"/>
    <property type="evidence" value="ECO:0007669"/>
    <property type="project" value="UniProtKB-SubCell"/>
</dbReference>
<evidence type="ECO:0000256" key="6">
    <source>
        <dbReference type="ARBA" id="ARBA00022692"/>
    </source>
</evidence>
<keyword evidence="6 13" id="KW-0812">Transmembrane</keyword>
<dbReference type="GO" id="GO:0046872">
    <property type="term" value="F:metal ion binding"/>
    <property type="evidence" value="ECO:0007669"/>
    <property type="project" value="UniProtKB-KW"/>
</dbReference>
<evidence type="ECO:0000256" key="12">
    <source>
        <dbReference type="ARBA" id="ARBA00023136"/>
    </source>
</evidence>
<gene>
    <name evidence="14" type="ORF">C5O18_07780</name>
</gene>
<keyword evidence="10 13" id="KW-1133">Transmembrane helix</keyword>
<feature type="transmembrane region" description="Helical" evidence="13">
    <location>
        <begin position="57"/>
        <end position="76"/>
    </location>
</feature>
<comment type="caution">
    <text evidence="14">The sequence shown here is derived from an EMBL/GenBank/DDBJ whole genome shotgun (WGS) entry which is preliminary data.</text>
</comment>
<dbReference type="CDD" id="cd06158">
    <property type="entry name" value="S2P-M50_like_1"/>
    <property type="match status" value="1"/>
</dbReference>
<evidence type="ECO:0000256" key="13">
    <source>
        <dbReference type="SAM" id="Phobius"/>
    </source>
</evidence>
<keyword evidence="8" id="KW-0378">Hydrolase</keyword>
<reference evidence="15" key="1">
    <citation type="submission" date="2018-02" db="EMBL/GenBank/DDBJ databases">
        <title>Genome sequencing of Solimonas sp. HR-BB.</title>
        <authorList>
            <person name="Lee Y."/>
            <person name="Jeon C.O."/>
        </authorList>
    </citation>
    <scope>NUCLEOTIDE SEQUENCE [LARGE SCALE GENOMIC DNA]</scope>
    <source>
        <strain evidence="15">HR-E</strain>
    </source>
</reference>
<evidence type="ECO:0000256" key="11">
    <source>
        <dbReference type="ARBA" id="ARBA00023049"/>
    </source>
</evidence>
<keyword evidence="5 14" id="KW-0645">Protease</keyword>
<comment type="similarity">
    <text evidence="3">Belongs to the peptidase M50B family.</text>
</comment>
<protein>
    <submittedName>
        <fullName evidence="14">Site-2 protease family protein</fullName>
    </submittedName>
</protein>
<dbReference type="InterPro" id="IPR052348">
    <property type="entry name" value="Metallopeptidase_M50B"/>
</dbReference>
<accession>A0A2P6ARG3</accession>
<comment type="cofactor">
    <cofactor evidence="1">
        <name>Zn(2+)</name>
        <dbReference type="ChEBI" id="CHEBI:29105"/>
    </cofactor>
</comment>
<dbReference type="Proteomes" id="UP000243900">
    <property type="component" value="Unassembled WGS sequence"/>
</dbReference>
<keyword evidence="12 13" id="KW-0472">Membrane</keyword>
<evidence type="ECO:0000313" key="14">
    <source>
        <dbReference type="EMBL" id="PQA36821.1"/>
    </source>
</evidence>
<evidence type="ECO:0000256" key="8">
    <source>
        <dbReference type="ARBA" id="ARBA00022801"/>
    </source>
</evidence>
<evidence type="ECO:0000256" key="7">
    <source>
        <dbReference type="ARBA" id="ARBA00022723"/>
    </source>
</evidence>
<dbReference type="GO" id="GO:0008237">
    <property type="term" value="F:metallopeptidase activity"/>
    <property type="evidence" value="ECO:0007669"/>
    <property type="project" value="UniProtKB-KW"/>
</dbReference>
<dbReference type="OrthoDB" id="9800627at2"/>
<dbReference type="EMBL" id="PTQZ01000199">
    <property type="protein sequence ID" value="PQA36821.1"/>
    <property type="molecule type" value="Genomic_DNA"/>
</dbReference>
<feature type="transmembrane region" description="Helical" evidence="13">
    <location>
        <begin position="96"/>
        <end position="115"/>
    </location>
</feature>
<evidence type="ECO:0000256" key="3">
    <source>
        <dbReference type="ARBA" id="ARBA00007931"/>
    </source>
</evidence>
<dbReference type="AlphaFoldDB" id="A0A2P6ARG3"/>
<keyword evidence="7" id="KW-0479">Metal-binding</keyword>
<evidence type="ECO:0000313" key="15">
    <source>
        <dbReference type="Proteomes" id="UP000243900"/>
    </source>
</evidence>
<proteinExistence type="inferred from homology"/>
<keyword evidence="4" id="KW-1003">Cell membrane</keyword>
<feature type="transmembrane region" description="Helical" evidence="13">
    <location>
        <begin position="127"/>
        <end position="150"/>
    </location>
</feature>
<dbReference type="RefSeq" id="WP_105192928.1">
    <property type="nucleotide sequence ID" value="NZ_PTQZ01000199.1"/>
</dbReference>
<evidence type="ECO:0000256" key="9">
    <source>
        <dbReference type="ARBA" id="ARBA00022833"/>
    </source>
</evidence>
<organism evidence="14 15">
    <name type="scientific">Amnimonas aquatica</name>
    <dbReference type="NCBI Taxonomy" id="2094561"/>
    <lineage>
        <taxon>Bacteria</taxon>
        <taxon>Pseudomonadati</taxon>
        <taxon>Pseudomonadota</taxon>
        <taxon>Gammaproteobacteria</taxon>
        <taxon>Moraxellales</taxon>
        <taxon>Moraxellaceae</taxon>
        <taxon>Amnimonas</taxon>
    </lineage>
</organism>
<comment type="subcellular location">
    <subcellularLocation>
        <location evidence="2">Cell membrane</location>
        <topology evidence="2">Multi-pass membrane protein</topology>
    </subcellularLocation>
</comment>
<name>A0A2P6ARG3_9GAMM</name>